<dbReference type="InterPro" id="IPR025997">
    <property type="entry name" value="SBP_2_dom"/>
</dbReference>
<dbReference type="RefSeq" id="WP_340605687.1">
    <property type="nucleotide sequence ID" value="NZ_JBBMXV010000007.1"/>
</dbReference>
<evidence type="ECO:0000256" key="2">
    <source>
        <dbReference type="ARBA" id="ARBA00007639"/>
    </source>
</evidence>
<comment type="caution">
    <text evidence="5">The sequence shown here is derived from an EMBL/GenBank/DDBJ whole genome shotgun (WGS) entry which is preliminary data.</text>
</comment>
<evidence type="ECO:0000259" key="4">
    <source>
        <dbReference type="Pfam" id="PF13407"/>
    </source>
</evidence>
<comment type="subcellular location">
    <subcellularLocation>
        <location evidence="1">Cell envelope</location>
    </subcellularLocation>
</comment>
<gene>
    <name evidence="5" type="ORF">ACFQGH_18095</name>
</gene>
<proteinExistence type="inferred from homology"/>
<dbReference type="Proteomes" id="UP001596312">
    <property type="component" value="Unassembled WGS sequence"/>
</dbReference>
<sequence length="374" mass="40732">MADGSNTPMNRRNILKTAGVAGIASIAGCLGGDDEDNGGPFYPHTIWGMYGSWEEAYVQGGEYYAEDHGFDFENNNSRGEEEEQISHIQNFAQQDADGILVGPVSETAPANQVEQAVSQDIPVIAANSDIDTPDLTMSVYIGNEPACEELGEEIVTYLESDGEAEGTVVNLQGDLGMAIGTEREQGFRNAVDEHDEIEILEISADFNREPAQEGLYSVLQSVDGEVDAIFAANGEMAAGAAGALDTYGMEPGEVFMACMDGSPTVVDLFDSEWLQRAFTQPTQYYLPIAMHYLEVARTEGEDALPDVGDEIDTDDLEITGEEHMGVDIWEGQDWAPATVQEQHDHPWFQTSGRLLTPDNYDESSNWGVIFGQDD</sequence>
<keyword evidence="3" id="KW-0732">Signal</keyword>
<dbReference type="Gene3D" id="3.40.50.2300">
    <property type="match status" value="2"/>
</dbReference>
<keyword evidence="6" id="KW-1185">Reference proteome</keyword>
<protein>
    <submittedName>
        <fullName evidence="5">Sugar ABC transporter substrate-binding protein</fullName>
    </submittedName>
</protein>
<dbReference type="EMBL" id="JBHSXQ010000007">
    <property type="protein sequence ID" value="MFC6907099.1"/>
    <property type="molecule type" value="Genomic_DNA"/>
</dbReference>
<dbReference type="PANTHER" id="PTHR46847:SF1">
    <property type="entry name" value="D-ALLOSE-BINDING PERIPLASMIC PROTEIN-RELATED"/>
    <property type="match status" value="1"/>
</dbReference>
<evidence type="ECO:0000256" key="1">
    <source>
        <dbReference type="ARBA" id="ARBA00004196"/>
    </source>
</evidence>
<accession>A0ABD5V7P3</accession>
<dbReference type="Pfam" id="PF13407">
    <property type="entry name" value="Peripla_BP_4"/>
    <property type="match status" value="1"/>
</dbReference>
<evidence type="ECO:0000313" key="6">
    <source>
        <dbReference type="Proteomes" id="UP001596312"/>
    </source>
</evidence>
<organism evidence="5 6">
    <name type="scientific">Halalkalicoccus tibetensis</name>
    <dbReference type="NCBI Taxonomy" id="175632"/>
    <lineage>
        <taxon>Archaea</taxon>
        <taxon>Methanobacteriati</taxon>
        <taxon>Methanobacteriota</taxon>
        <taxon>Stenosarchaea group</taxon>
        <taxon>Halobacteria</taxon>
        <taxon>Halobacteriales</taxon>
        <taxon>Halococcaceae</taxon>
        <taxon>Halalkalicoccus</taxon>
    </lineage>
</organism>
<dbReference type="SUPFAM" id="SSF53822">
    <property type="entry name" value="Periplasmic binding protein-like I"/>
    <property type="match status" value="1"/>
</dbReference>
<dbReference type="PANTHER" id="PTHR46847">
    <property type="entry name" value="D-ALLOSE-BINDING PERIPLASMIC PROTEIN-RELATED"/>
    <property type="match status" value="1"/>
</dbReference>
<dbReference type="GO" id="GO:0030246">
    <property type="term" value="F:carbohydrate binding"/>
    <property type="evidence" value="ECO:0007669"/>
    <property type="project" value="UniProtKB-ARBA"/>
</dbReference>
<dbReference type="InterPro" id="IPR028082">
    <property type="entry name" value="Peripla_BP_I"/>
</dbReference>
<name>A0ABD5V7P3_9EURY</name>
<evidence type="ECO:0000256" key="3">
    <source>
        <dbReference type="ARBA" id="ARBA00022729"/>
    </source>
</evidence>
<reference evidence="5 6" key="1">
    <citation type="journal article" date="2019" name="Int. J. Syst. Evol. Microbiol.">
        <title>The Global Catalogue of Microorganisms (GCM) 10K type strain sequencing project: providing services to taxonomists for standard genome sequencing and annotation.</title>
        <authorList>
            <consortium name="The Broad Institute Genomics Platform"/>
            <consortium name="The Broad Institute Genome Sequencing Center for Infectious Disease"/>
            <person name="Wu L."/>
            <person name="Ma J."/>
        </authorList>
    </citation>
    <scope>NUCLEOTIDE SEQUENCE [LARGE SCALE GENOMIC DNA]</scope>
    <source>
        <strain evidence="5 6">CGMCC 1.3240</strain>
    </source>
</reference>
<dbReference type="CDD" id="cd01536">
    <property type="entry name" value="PBP1_ABC_sugar_binding-like"/>
    <property type="match status" value="1"/>
</dbReference>
<comment type="similarity">
    <text evidence="2">Belongs to the bacterial solute-binding protein 2 family.</text>
</comment>
<dbReference type="AlphaFoldDB" id="A0ABD5V7P3"/>
<feature type="domain" description="Periplasmic binding protein" evidence="4">
    <location>
        <begin position="51"/>
        <end position="283"/>
    </location>
</feature>
<evidence type="ECO:0000313" key="5">
    <source>
        <dbReference type="EMBL" id="MFC6907099.1"/>
    </source>
</evidence>